<evidence type="ECO:0000313" key="2">
    <source>
        <dbReference type="Proteomes" id="UP001163603"/>
    </source>
</evidence>
<proteinExistence type="predicted"/>
<dbReference type="EMBL" id="CM047739">
    <property type="protein sequence ID" value="KAJ0044022.1"/>
    <property type="molecule type" value="Genomic_DNA"/>
</dbReference>
<keyword evidence="2" id="KW-1185">Reference proteome</keyword>
<accession>A0ACC0Z1P0</accession>
<reference evidence="2" key="1">
    <citation type="journal article" date="2023" name="G3 (Bethesda)">
        <title>Genome assembly and association tests identify interacting loci associated with vigor, precocity, and sex in interspecific pistachio rootstocks.</title>
        <authorList>
            <person name="Palmer W."/>
            <person name="Jacygrad E."/>
            <person name="Sagayaradj S."/>
            <person name="Cavanaugh K."/>
            <person name="Han R."/>
            <person name="Bertier L."/>
            <person name="Beede B."/>
            <person name="Kafkas S."/>
            <person name="Golino D."/>
            <person name="Preece J."/>
            <person name="Michelmore R."/>
        </authorList>
    </citation>
    <scope>NUCLEOTIDE SEQUENCE [LARGE SCALE GENOMIC DNA]</scope>
</reference>
<dbReference type="Proteomes" id="UP001163603">
    <property type="component" value="Chromosome 4"/>
</dbReference>
<sequence length="89" mass="9980">MASNVTLLRVKSMFTVQNPIHGGGFKISLTTNFCMEIREGAASVEEFRIVPCPRAEAEHIHLENVKGRLCICEEIYLSYVEIHGRNCIG</sequence>
<comment type="caution">
    <text evidence="1">The sequence shown here is derived from an EMBL/GenBank/DDBJ whole genome shotgun (WGS) entry which is preliminary data.</text>
</comment>
<evidence type="ECO:0000313" key="1">
    <source>
        <dbReference type="EMBL" id="KAJ0044022.1"/>
    </source>
</evidence>
<name>A0ACC0Z1P0_9ROSI</name>
<gene>
    <name evidence="1" type="ORF">Pint_19489</name>
</gene>
<protein>
    <submittedName>
        <fullName evidence="1">Uncharacterized protein</fullName>
    </submittedName>
</protein>
<organism evidence="1 2">
    <name type="scientific">Pistacia integerrima</name>
    <dbReference type="NCBI Taxonomy" id="434235"/>
    <lineage>
        <taxon>Eukaryota</taxon>
        <taxon>Viridiplantae</taxon>
        <taxon>Streptophyta</taxon>
        <taxon>Embryophyta</taxon>
        <taxon>Tracheophyta</taxon>
        <taxon>Spermatophyta</taxon>
        <taxon>Magnoliopsida</taxon>
        <taxon>eudicotyledons</taxon>
        <taxon>Gunneridae</taxon>
        <taxon>Pentapetalae</taxon>
        <taxon>rosids</taxon>
        <taxon>malvids</taxon>
        <taxon>Sapindales</taxon>
        <taxon>Anacardiaceae</taxon>
        <taxon>Pistacia</taxon>
    </lineage>
</organism>